<sequence>MNTAAVIILYHPDVKHLDSMLKALRQVNWPVLLIDNSPEPLSVLADEVSHYIHNPDNAGIAEAQNQGIDKAIADGAEAVLLLDQDSQLSAGFLHQLFDAYNTATKQFDNVACIGPQVLCEFDNKQVKARASKEKHLTHNHILTRQIIASGMMINTLAYKKIGKKESALFIDGVDHEWCWRAKRHGYLVLKAAQVVMPHRQGDARHRLFGMNFKRGAPVRLYYQVRNVLILSRRGYVPVYWKCRHLTALPLRFLVNRWYFPQGKLRGGYMWQGLKDGLTGRTGKIQK</sequence>
<accession>A0ABR8LGP1</accession>
<comment type="similarity">
    <text evidence="1">Belongs to the glycosyltransferase 2 family.</text>
</comment>
<keyword evidence="3" id="KW-0808">Transferase</keyword>
<organism evidence="5 6">
    <name type="scientific">Salinimonas profundi</name>
    <dbReference type="NCBI Taxonomy" id="2729140"/>
    <lineage>
        <taxon>Bacteria</taxon>
        <taxon>Pseudomonadati</taxon>
        <taxon>Pseudomonadota</taxon>
        <taxon>Gammaproteobacteria</taxon>
        <taxon>Alteromonadales</taxon>
        <taxon>Alteromonadaceae</taxon>
        <taxon>Alteromonas/Salinimonas group</taxon>
        <taxon>Salinimonas</taxon>
    </lineage>
</organism>
<evidence type="ECO:0000313" key="6">
    <source>
        <dbReference type="Proteomes" id="UP000624419"/>
    </source>
</evidence>
<dbReference type="PANTHER" id="PTHR43179">
    <property type="entry name" value="RHAMNOSYLTRANSFERASE WBBL"/>
    <property type="match status" value="1"/>
</dbReference>
<dbReference type="PANTHER" id="PTHR43179:SF12">
    <property type="entry name" value="GALACTOFURANOSYLTRANSFERASE GLFT2"/>
    <property type="match status" value="1"/>
</dbReference>
<comment type="caution">
    <text evidence="5">The sequence shown here is derived from an EMBL/GenBank/DDBJ whole genome shotgun (WGS) entry which is preliminary data.</text>
</comment>
<dbReference type="EMBL" id="JABBXD010000002">
    <property type="protein sequence ID" value="MBD3585419.1"/>
    <property type="molecule type" value="Genomic_DNA"/>
</dbReference>
<feature type="domain" description="Glycosyltransferase 2-like" evidence="4">
    <location>
        <begin position="15"/>
        <end position="104"/>
    </location>
</feature>
<dbReference type="InterPro" id="IPR029044">
    <property type="entry name" value="Nucleotide-diphossugar_trans"/>
</dbReference>
<protein>
    <submittedName>
        <fullName evidence="5">Glycosyltransferase family 2 protein</fullName>
    </submittedName>
</protein>
<dbReference type="Pfam" id="PF00535">
    <property type="entry name" value="Glycos_transf_2"/>
    <property type="match status" value="1"/>
</dbReference>
<proteinExistence type="inferred from homology"/>
<keyword evidence="2" id="KW-0328">Glycosyltransferase</keyword>
<reference evidence="5 6" key="1">
    <citation type="submission" date="2020-04" db="EMBL/GenBank/DDBJ databases">
        <title>Salinimonas sp. HHU 13199.</title>
        <authorList>
            <person name="Cui X."/>
            <person name="Zhang D."/>
        </authorList>
    </citation>
    <scope>NUCLEOTIDE SEQUENCE [LARGE SCALE GENOMIC DNA]</scope>
    <source>
        <strain evidence="5 6">HHU 13199</strain>
    </source>
</reference>
<gene>
    <name evidence="5" type="ORF">HHX48_06720</name>
</gene>
<dbReference type="InterPro" id="IPR001173">
    <property type="entry name" value="Glyco_trans_2-like"/>
</dbReference>
<evidence type="ECO:0000256" key="3">
    <source>
        <dbReference type="ARBA" id="ARBA00022679"/>
    </source>
</evidence>
<dbReference type="CDD" id="cd02526">
    <property type="entry name" value="GT2_RfbF_like"/>
    <property type="match status" value="1"/>
</dbReference>
<evidence type="ECO:0000256" key="1">
    <source>
        <dbReference type="ARBA" id="ARBA00006739"/>
    </source>
</evidence>
<dbReference type="Proteomes" id="UP000624419">
    <property type="component" value="Unassembled WGS sequence"/>
</dbReference>
<evidence type="ECO:0000256" key="2">
    <source>
        <dbReference type="ARBA" id="ARBA00022676"/>
    </source>
</evidence>
<dbReference type="RefSeq" id="WP_191023440.1">
    <property type="nucleotide sequence ID" value="NZ_JABBXD010000002.1"/>
</dbReference>
<name>A0ABR8LGP1_9ALTE</name>
<keyword evidence="6" id="KW-1185">Reference proteome</keyword>
<evidence type="ECO:0000259" key="4">
    <source>
        <dbReference type="Pfam" id="PF00535"/>
    </source>
</evidence>
<dbReference type="Gene3D" id="3.90.550.10">
    <property type="entry name" value="Spore Coat Polysaccharide Biosynthesis Protein SpsA, Chain A"/>
    <property type="match status" value="1"/>
</dbReference>
<dbReference type="SUPFAM" id="SSF53448">
    <property type="entry name" value="Nucleotide-diphospho-sugar transferases"/>
    <property type="match status" value="1"/>
</dbReference>
<evidence type="ECO:0000313" key="5">
    <source>
        <dbReference type="EMBL" id="MBD3585419.1"/>
    </source>
</evidence>